<sequence length="209" mass="22896">MLPPQKTPKRCGKGSTRLPGSADAAFAAAAVEDEDLGMKSLPIPKGLNKEFLQLRTLKAYRLSGSRSHTTVLGPYTRSVALQPPPPPPSPPSPPSSWDNDLFGPPSLKKNKFTIKYQLNHPALPDVQLLRRLYEAGLIRLLQHLLGVAHETTVLQHALRLEQTVKVLIGFTLCQLSIFLKSMQLFVASCCSGGLQVLHMMAMAARAAWR</sequence>
<dbReference type="AlphaFoldDB" id="A0A4Z2GT66"/>
<dbReference type="OrthoDB" id="10040278at2759"/>
<keyword evidence="3" id="KW-1185">Reference proteome</keyword>
<organism evidence="2 3">
    <name type="scientific">Liparis tanakae</name>
    <name type="common">Tanaka's snailfish</name>
    <dbReference type="NCBI Taxonomy" id="230148"/>
    <lineage>
        <taxon>Eukaryota</taxon>
        <taxon>Metazoa</taxon>
        <taxon>Chordata</taxon>
        <taxon>Craniata</taxon>
        <taxon>Vertebrata</taxon>
        <taxon>Euteleostomi</taxon>
        <taxon>Actinopterygii</taxon>
        <taxon>Neopterygii</taxon>
        <taxon>Teleostei</taxon>
        <taxon>Neoteleostei</taxon>
        <taxon>Acanthomorphata</taxon>
        <taxon>Eupercaria</taxon>
        <taxon>Perciformes</taxon>
        <taxon>Cottioidei</taxon>
        <taxon>Cottales</taxon>
        <taxon>Liparidae</taxon>
        <taxon>Liparis</taxon>
    </lineage>
</organism>
<protein>
    <submittedName>
        <fullName evidence="2">Uncharacterized protein</fullName>
    </submittedName>
</protein>
<evidence type="ECO:0000313" key="3">
    <source>
        <dbReference type="Proteomes" id="UP000314294"/>
    </source>
</evidence>
<dbReference type="EMBL" id="SRLO01000442">
    <property type="protein sequence ID" value="TNN55922.1"/>
    <property type="molecule type" value="Genomic_DNA"/>
</dbReference>
<feature type="compositionally biased region" description="Pro residues" evidence="1">
    <location>
        <begin position="82"/>
        <end position="94"/>
    </location>
</feature>
<accession>A0A4Z2GT66</accession>
<comment type="caution">
    <text evidence="2">The sequence shown here is derived from an EMBL/GenBank/DDBJ whole genome shotgun (WGS) entry which is preliminary data.</text>
</comment>
<feature type="region of interest" description="Disordered" evidence="1">
    <location>
        <begin position="76"/>
        <end position="101"/>
    </location>
</feature>
<dbReference type="Proteomes" id="UP000314294">
    <property type="component" value="Unassembled WGS sequence"/>
</dbReference>
<evidence type="ECO:0000256" key="1">
    <source>
        <dbReference type="SAM" id="MobiDB-lite"/>
    </source>
</evidence>
<name>A0A4Z2GT66_9TELE</name>
<evidence type="ECO:0000313" key="2">
    <source>
        <dbReference type="EMBL" id="TNN55922.1"/>
    </source>
</evidence>
<gene>
    <name evidence="2" type="ORF">EYF80_033858</name>
</gene>
<proteinExistence type="predicted"/>
<reference evidence="2 3" key="1">
    <citation type="submission" date="2019-03" db="EMBL/GenBank/DDBJ databases">
        <title>First draft genome of Liparis tanakae, snailfish: a comprehensive survey of snailfish specific genes.</title>
        <authorList>
            <person name="Kim W."/>
            <person name="Song I."/>
            <person name="Jeong J.-H."/>
            <person name="Kim D."/>
            <person name="Kim S."/>
            <person name="Ryu S."/>
            <person name="Song J.Y."/>
            <person name="Lee S.K."/>
        </authorList>
    </citation>
    <scope>NUCLEOTIDE SEQUENCE [LARGE SCALE GENOMIC DNA]</scope>
    <source>
        <tissue evidence="2">Muscle</tissue>
    </source>
</reference>